<name>A0A926WFZ2_9NOST</name>
<keyword evidence="1" id="KW-0472">Membrane</keyword>
<reference evidence="3" key="1">
    <citation type="journal article" date="2020" name="ISME J.">
        <title>Comparative genomics reveals insights into cyanobacterial evolution and habitat adaptation.</title>
        <authorList>
            <person name="Chen M.Y."/>
            <person name="Teng W.K."/>
            <person name="Zhao L."/>
            <person name="Hu C.X."/>
            <person name="Zhou Y.K."/>
            <person name="Han B.P."/>
            <person name="Song L.R."/>
            <person name="Shu W.S."/>
        </authorList>
    </citation>
    <scope>NUCLEOTIDE SEQUENCE [LARGE SCALE GENOMIC DNA]</scope>
    <source>
        <strain evidence="3">FACHB-251</strain>
    </source>
</reference>
<evidence type="ECO:0000313" key="2">
    <source>
        <dbReference type="EMBL" id="MBD2293851.1"/>
    </source>
</evidence>
<keyword evidence="1" id="KW-0812">Transmembrane</keyword>
<evidence type="ECO:0000313" key="3">
    <source>
        <dbReference type="Proteomes" id="UP000662185"/>
    </source>
</evidence>
<keyword evidence="1" id="KW-1133">Transmembrane helix</keyword>
<gene>
    <name evidence="2" type="ORF">H6G06_10175</name>
</gene>
<comment type="caution">
    <text evidence="2">The sequence shown here is derived from an EMBL/GenBank/DDBJ whole genome shotgun (WGS) entry which is preliminary data.</text>
</comment>
<dbReference type="RefSeq" id="WP_190559860.1">
    <property type="nucleotide sequence ID" value="NZ_JACJQU010000004.1"/>
</dbReference>
<evidence type="ECO:0000256" key="1">
    <source>
        <dbReference type="SAM" id="Phobius"/>
    </source>
</evidence>
<dbReference type="AlphaFoldDB" id="A0A926WFZ2"/>
<sequence length="483" mass="56436">MSRLKSSKHRNLWFERLMAITATLNLGLVLFDLSYVNWRDLYFRRVPQITHIYDPVKGIEPHRDTKNYLETIAALEEQVNQTGLNSPQVKSKLEEIRLLSREMIDSNPFAGAGKSGTLEKIKNRMREHISEESAKRAFATFWSPEYLSKQGWIQEINFFNQQIRPGIATNYYRQIGENGEFIDYFWLIDLSFVVIFGLELVGRTFYIKRQKRHLSWLEAILWRWYDLFLVIPFWRWLRVLPVLVRLDQAHLIDLHSLRRQTHQGIVANFAEEITEIVVVRVINQMQGSIQRGDITRWLLQPEKERAYIDINNINEVEAIAGLLLQTIVNQVLPKIQPEINAILRHNIELAFQQVPVYRNLLMLPGVEKAQIQLSEQLANQITTNLYIALVSAIKDPVAAKLSSQLVEKFTTVLGLEIQEKHVILEIQSLLNDFLEEVKINYVQRLSQEDIEQIIEQTRHMRSQGSVRIVVDRGAALPEIRDRR</sequence>
<proteinExistence type="predicted"/>
<accession>A0A926WFZ2</accession>
<dbReference type="Proteomes" id="UP000662185">
    <property type="component" value="Unassembled WGS sequence"/>
</dbReference>
<protein>
    <submittedName>
        <fullName evidence="2">Uncharacterized protein</fullName>
    </submittedName>
</protein>
<keyword evidence="3" id="KW-1185">Reference proteome</keyword>
<feature type="transmembrane region" description="Helical" evidence="1">
    <location>
        <begin position="184"/>
        <end position="202"/>
    </location>
</feature>
<feature type="transmembrane region" description="Helical" evidence="1">
    <location>
        <begin position="12"/>
        <end position="31"/>
    </location>
</feature>
<organism evidence="2 3">
    <name type="scientific">Anabaena sphaerica FACHB-251</name>
    <dbReference type="NCBI Taxonomy" id="2692883"/>
    <lineage>
        <taxon>Bacteria</taxon>
        <taxon>Bacillati</taxon>
        <taxon>Cyanobacteriota</taxon>
        <taxon>Cyanophyceae</taxon>
        <taxon>Nostocales</taxon>
        <taxon>Nostocaceae</taxon>
        <taxon>Anabaena</taxon>
    </lineage>
</organism>
<dbReference type="EMBL" id="JACJQU010000004">
    <property type="protein sequence ID" value="MBD2293851.1"/>
    <property type="molecule type" value="Genomic_DNA"/>
</dbReference>
<feature type="transmembrane region" description="Helical" evidence="1">
    <location>
        <begin position="214"/>
        <end position="237"/>
    </location>
</feature>